<evidence type="ECO:0000313" key="4">
    <source>
        <dbReference type="EMBL" id="CAH3151805.1"/>
    </source>
</evidence>
<feature type="domain" description="SWIM-type" evidence="3">
    <location>
        <begin position="120"/>
        <end position="159"/>
    </location>
</feature>
<dbReference type="Gene3D" id="1.10.720.30">
    <property type="entry name" value="SAP domain"/>
    <property type="match status" value="1"/>
</dbReference>
<comment type="caution">
    <text evidence="4">The sequence shown here is derived from an EMBL/GenBank/DDBJ whole genome shotgun (WGS) entry which is preliminary data.</text>
</comment>
<keyword evidence="5" id="KW-1185">Reference proteome</keyword>
<keyword evidence="1" id="KW-0862">Zinc</keyword>
<dbReference type="InterPro" id="IPR003034">
    <property type="entry name" value="SAP_dom"/>
</dbReference>
<evidence type="ECO:0000256" key="1">
    <source>
        <dbReference type="PROSITE-ProRule" id="PRU00325"/>
    </source>
</evidence>
<dbReference type="InterPro" id="IPR036361">
    <property type="entry name" value="SAP_dom_sf"/>
</dbReference>
<protein>
    <recommendedName>
        <fullName evidence="6">SWIM-type domain-containing protein</fullName>
    </recommendedName>
</protein>
<dbReference type="PANTHER" id="PTHR47526">
    <property type="entry name" value="ATP-DEPENDENT DNA HELICASE"/>
    <property type="match status" value="1"/>
</dbReference>
<feature type="domain" description="SAP" evidence="2">
    <location>
        <begin position="14"/>
        <end position="48"/>
    </location>
</feature>
<keyword evidence="1" id="KW-0863">Zinc-finger</keyword>
<organism evidence="4 5">
    <name type="scientific">Porites lobata</name>
    <dbReference type="NCBI Taxonomy" id="104759"/>
    <lineage>
        <taxon>Eukaryota</taxon>
        <taxon>Metazoa</taxon>
        <taxon>Cnidaria</taxon>
        <taxon>Anthozoa</taxon>
        <taxon>Hexacorallia</taxon>
        <taxon>Scleractinia</taxon>
        <taxon>Fungiina</taxon>
        <taxon>Poritidae</taxon>
        <taxon>Porites</taxon>
    </lineage>
</organism>
<dbReference type="PANTHER" id="PTHR47526:SF3">
    <property type="entry name" value="PHD-TYPE DOMAIN-CONTAINING PROTEIN"/>
    <property type="match status" value="1"/>
</dbReference>
<name>A0ABN8PWA9_9CNID</name>
<proteinExistence type="predicted"/>
<keyword evidence="1" id="KW-0479">Metal-binding</keyword>
<dbReference type="Pfam" id="PF02037">
    <property type="entry name" value="SAP"/>
    <property type="match status" value="1"/>
</dbReference>
<reference evidence="4 5" key="1">
    <citation type="submission" date="2022-05" db="EMBL/GenBank/DDBJ databases">
        <authorList>
            <consortium name="Genoscope - CEA"/>
            <person name="William W."/>
        </authorList>
    </citation>
    <scope>NUCLEOTIDE SEQUENCE [LARGE SCALE GENOMIC DNA]</scope>
</reference>
<dbReference type="InterPro" id="IPR007527">
    <property type="entry name" value="Znf_SWIM"/>
</dbReference>
<evidence type="ECO:0000259" key="3">
    <source>
        <dbReference type="PROSITE" id="PS50966"/>
    </source>
</evidence>
<dbReference type="SUPFAM" id="SSF68906">
    <property type="entry name" value="SAP domain"/>
    <property type="match status" value="1"/>
</dbReference>
<accession>A0ABN8PWA9</accession>
<dbReference type="SMART" id="SM00513">
    <property type="entry name" value="SAP"/>
    <property type="match status" value="1"/>
</dbReference>
<evidence type="ECO:0000259" key="2">
    <source>
        <dbReference type="PROSITE" id="PS50800"/>
    </source>
</evidence>
<dbReference type="PROSITE" id="PS50966">
    <property type="entry name" value="ZF_SWIM"/>
    <property type="match status" value="1"/>
</dbReference>
<evidence type="ECO:0000313" key="5">
    <source>
        <dbReference type="Proteomes" id="UP001159405"/>
    </source>
</evidence>
<dbReference type="PROSITE" id="PS50800">
    <property type="entry name" value="SAP"/>
    <property type="match status" value="1"/>
</dbReference>
<dbReference type="Proteomes" id="UP001159405">
    <property type="component" value="Unassembled WGS sequence"/>
</dbReference>
<dbReference type="EMBL" id="CALNXK010000092">
    <property type="protein sequence ID" value="CAH3151805.1"/>
    <property type="molecule type" value="Genomic_DNA"/>
</dbReference>
<evidence type="ECO:0008006" key="6">
    <source>
        <dbReference type="Google" id="ProtNLM"/>
    </source>
</evidence>
<gene>
    <name evidence="4" type="ORF">PLOB_00048757</name>
</gene>
<sequence>MPRQAEEVLEYDDFLGWTVSSLKDFLSLQGLKQTGRKSELIARAFGAYELNVPVKFSQEQIYQQIKDEYSRRLTKNEIKSDPNMLPSDAWIDDVKEWPEHVFLKGSVSPSQKIRDDPHKVWVCLEGTKSECKILTSWCTCTAGIGEVCNHVIALLYKVNFAHKKAYISPACTSVPQGWNKGTRKDVAPTQIKNLVFRKDKRLGRTVPKNRQPI</sequence>